<dbReference type="AlphaFoldDB" id="A0A511QR69"/>
<protein>
    <submittedName>
        <fullName evidence="1">Uncharacterized protein</fullName>
    </submittedName>
</protein>
<gene>
    <name evidence="1" type="ORF">VSU01S_18220</name>
</gene>
<accession>A0A511QR69</accession>
<dbReference type="RefSeq" id="WP_119010668.1">
    <property type="nucleotide sequence ID" value="NZ_BJXK01000006.1"/>
</dbReference>
<sequence>MNIYDSKESKEITKSIESRLEHNKYKHSHKSSESPEFTRHGDNFKIDARYLKVATAEDGVRNSQGYYYNQASYTYDPIPFAQLRFTLARLRYIKLNDSEFDRCDKVLKAFTLNDRAFKEGDGFGAAVWHADRVKPTC</sequence>
<keyword evidence="2" id="KW-1185">Reference proteome</keyword>
<comment type="caution">
    <text evidence="1">The sequence shown here is derived from an EMBL/GenBank/DDBJ whole genome shotgun (WGS) entry which is preliminary data.</text>
</comment>
<dbReference type="Proteomes" id="UP000321113">
    <property type="component" value="Unassembled WGS sequence"/>
</dbReference>
<dbReference type="EMBL" id="BJXK01000006">
    <property type="protein sequence ID" value="GEM79577.1"/>
    <property type="molecule type" value="Genomic_DNA"/>
</dbReference>
<name>A0A511QR69_9VIBR</name>
<evidence type="ECO:0000313" key="1">
    <source>
        <dbReference type="EMBL" id="GEM79577.1"/>
    </source>
</evidence>
<evidence type="ECO:0000313" key="2">
    <source>
        <dbReference type="Proteomes" id="UP000321113"/>
    </source>
</evidence>
<reference evidence="1 2" key="1">
    <citation type="submission" date="2019-07" db="EMBL/GenBank/DDBJ databases">
        <title>Whole genome shotgun sequence of Vibrio superstes NBRC 103154.</title>
        <authorList>
            <person name="Hosoyama A."/>
            <person name="Uohara A."/>
            <person name="Ohji S."/>
            <person name="Ichikawa N."/>
        </authorList>
    </citation>
    <scope>NUCLEOTIDE SEQUENCE [LARGE SCALE GENOMIC DNA]</scope>
    <source>
        <strain evidence="1 2">NBRC 103154</strain>
    </source>
</reference>
<organism evidence="1 2">
    <name type="scientific">Vibrio superstes NBRC 103154</name>
    <dbReference type="NCBI Taxonomy" id="1219062"/>
    <lineage>
        <taxon>Bacteria</taxon>
        <taxon>Pseudomonadati</taxon>
        <taxon>Pseudomonadota</taxon>
        <taxon>Gammaproteobacteria</taxon>
        <taxon>Vibrionales</taxon>
        <taxon>Vibrionaceae</taxon>
        <taxon>Vibrio</taxon>
    </lineage>
</organism>
<proteinExistence type="predicted"/>